<keyword evidence="5" id="KW-0862">Zinc</keyword>
<comment type="similarity">
    <text evidence="8">Belongs to the MacroD-type family. Zn-Macro subfamily.</text>
</comment>
<dbReference type="Gene3D" id="3.40.220.10">
    <property type="entry name" value="Leucine Aminopeptidase, subunit E, domain 1"/>
    <property type="match status" value="1"/>
</dbReference>
<evidence type="ECO:0000256" key="7">
    <source>
        <dbReference type="ARBA" id="ARBA00048482"/>
    </source>
</evidence>
<sequence>MEQCERRKRLIELLWRERGEAPDVPTTDEEQRVVLRGLLNQRPPMAANEELLALQDAYLQERLREVGTVDADTLPVAQRVGNSGLSLWQGDITRLSADAIANAANHAMLGCFLPGHHCIDNAIHTYAGLQLRLACHEIMQGGEAVTAQVIVTPAFNLPARLVLHVTGPVAHRPATEQDARALARCYENLLDAAVANGCRTVALCCLSTGVFGFPQERAAEIAVGTVRQWLKNHPQARLRVVFNTFLDSDQAIYESLLGPSALQ</sequence>
<accession>A0ABT6ZK62</accession>
<reference evidence="10" key="1">
    <citation type="submission" date="2023-05" db="EMBL/GenBank/DDBJ databases">
        <title>[olsenella] sp. nov., isolated from a pig farm feces dump.</title>
        <authorList>
            <person name="Chang Y.-H."/>
        </authorList>
    </citation>
    <scope>NUCLEOTIDE SEQUENCE</scope>
    <source>
        <strain evidence="10">YH-ols2217</strain>
    </source>
</reference>
<dbReference type="PROSITE" id="PS51154">
    <property type="entry name" value="MACRO"/>
    <property type="match status" value="1"/>
</dbReference>
<dbReference type="InterPro" id="IPR002589">
    <property type="entry name" value="Macro_dom"/>
</dbReference>
<evidence type="ECO:0000313" key="10">
    <source>
        <dbReference type="EMBL" id="MDJ1129449.1"/>
    </source>
</evidence>
<evidence type="ECO:0000256" key="3">
    <source>
        <dbReference type="ARBA" id="ARBA00022723"/>
    </source>
</evidence>
<dbReference type="SMART" id="SM00506">
    <property type="entry name" value="A1pp"/>
    <property type="match status" value="1"/>
</dbReference>
<keyword evidence="3" id="KW-0479">Metal-binding</keyword>
<organism evidence="10 11">
    <name type="scientific">Kribbibacterium absianum</name>
    <dbReference type="NCBI Taxonomy" id="3044210"/>
    <lineage>
        <taxon>Bacteria</taxon>
        <taxon>Bacillati</taxon>
        <taxon>Actinomycetota</taxon>
        <taxon>Coriobacteriia</taxon>
        <taxon>Coriobacteriales</taxon>
        <taxon>Kribbibacteriaceae</taxon>
        <taxon>Kribbibacterium</taxon>
    </lineage>
</organism>
<evidence type="ECO:0000256" key="6">
    <source>
        <dbReference type="ARBA" id="ARBA00023295"/>
    </source>
</evidence>
<dbReference type="PANTHER" id="PTHR11106:SF121">
    <property type="entry name" value="ADP-RIBOSE 1''-PHOSPHATE PHOSPHATASE"/>
    <property type="match status" value="1"/>
</dbReference>
<feature type="domain" description="Macro" evidence="9">
    <location>
        <begin position="72"/>
        <end position="261"/>
    </location>
</feature>
<proteinExistence type="inferred from homology"/>
<dbReference type="GO" id="GO:0016787">
    <property type="term" value="F:hydrolase activity"/>
    <property type="evidence" value="ECO:0007669"/>
    <property type="project" value="UniProtKB-KW"/>
</dbReference>
<dbReference type="Pfam" id="PF01661">
    <property type="entry name" value="Macro"/>
    <property type="match status" value="1"/>
</dbReference>
<dbReference type="RefSeq" id="WP_283713763.1">
    <property type="nucleotide sequence ID" value="NZ_JASJEW010000006.1"/>
</dbReference>
<comment type="catalytic activity">
    <reaction evidence="7">
        <text>4-O-(ADP-D-ribosyl)-L-aspartyl-[protein] + H2O = L-aspartyl-[protein] + ADP-D-ribose + H(+)</text>
        <dbReference type="Rhea" id="RHEA:54428"/>
        <dbReference type="Rhea" id="RHEA-COMP:9867"/>
        <dbReference type="Rhea" id="RHEA-COMP:13832"/>
        <dbReference type="ChEBI" id="CHEBI:15377"/>
        <dbReference type="ChEBI" id="CHEBI:15378"/>
        <dbReference type="ChEBI" id="CHEBI:29961"/>
        <dbReference type="ChEBI" id="CHEBI:57967"/>
        <dbReference type="ChEBI" id="CHEBI:138102"/>
    </reaction>
    <physiologicalReaction direction="left-to-right" evidence="7">
        <dbReference type="Rhea" id="RHEA:54429"/>
    </physiologicalReaction>
</comment>
<dbReference type="EMBL" id="JASJEX010000002">
    <property type="protein sequence ID" value="MDJ1129449.1"/>
    <property type="molecule type" value="Genomic_DNA"/>
</dbReference>
<keyword evidence="4 10" id="KW-0378">Hydrolase</keyword>
<protein>
    <recommendedName>
        <fullName evidence="2">Protein-ADP-ribose hydrolase</fullName>
    </recommendedName>
</protein>
<dbReference type="CDD" id="cd02908">
    <property type="entry name" value="Macro_OAADPr_deacetylase"/>
    <property type="match status" value="1"/>
</dbReference>
<dbReference type="Proteomes" id="UP001431693">
    <property type="component" value="Unassembled WGS sequence"/>
</dbReference>
<gene>
    <name evidence="10" type="ORF">QJ043_05070</name>
</gene>
<comment type="caution">
    <text evidence="10">The sequence shown here is derived from an EMBL/GenBank/DDBJ whole genome shotgun (WGS) entry which is preliminary data.</text>
</comment>
<evidence type="ECO:0000256" key="2">
    <source>
        <dbReference type="ARBA" id="ARBA00018852"/>
    </source>
</evidence>
<name>A0ABT6ZK62_9ACTN</name>
<dbReference type="InterPro" id="IPR043472">
    <property type="entry name" value="Macro_dom-like"/>
</dbReference>
<dbReference type="NCBIfam" id="NF003163">
    <property type="entry name" value="PRK04143.1"/>
    <property type="match status" value="1"/>
</dbReference>
<dbReference type="SUPFAM" id="SSF52949">
    <property type="entry name" value="Macro domain-like"/>
    <property type="match status" value="1"/>
</dbReference>
<keyword evidence="6" id="KW-0326">Glycosidase</keyword>
<evidence type="ECO:0000256" key="1">
    <source>
        <dbReference type="ARBA" id="ARBA00001947"/>
    </source>
</evidence>
<comment type="cofactor">
    <cofactor evidence="1">
        <name>Zn(2+)</name>
        <dbReference type="ChEBI" id="CHEBI:29105"/>
    </cofactor>
</comment>
<evidence type="ECO:0000256" key="8">
    <source>
        <dbReference type="ARBA" id="ARBA00093459"/>
    </source>
</evidence>
<evidence type="ECO:0000256" key="4">
    <source>
        <dbReference type="ARBA" id="ARBA00022801"/>
    </source>
</evidence>
<evidence type="ECO:0000256" key="5">
    <source>
        <dbReference type="ARBA" id="ARBA00022833"/>
    </source>
</evidence>
<keyword evidence="11" id="KW-1185">Reference proteome</keyword>
<evidence type="ECO:0000313" key="11">
    <source>
        <dbReference type="Proteomes" id="UP001431693"/>
    </source>
</evidence>
<dbReference type="PANTHER" id="PTHR11106">
    <property type="entry name" value="GANGLIOSIDE INDUCED DIFFERENTIATION ASSOCIATED PROTEIN 2-RELATED"/>
    <property type="match status" value="1"/>
</dbReference>
<evidence type="ECO:0000259" key="9">
    <source>
        <dbReference type="PROSITE" id="PS51154"/>
    </source>
</evidence>